<organism evidence="6 7">
    <name type="scientific">Actinopolymorpha singaporensis</name>
    <dbReference type="NCBI Taxonomy" id="117157"/>
    <lineage>
        <taxon>Bacteria</taxon>
        <taxon>Bacillati</taxon>
        <taxon>Actinomycetota</taxon>
        <taxon>Actinomycetes</taxon>
        <taxon>Propionibacteriales</taxon>
        <taxon>Actinopolymorphaceae</taxon>
        <taxon>Actinopolymorpha</taxon>
    </lineage>
</organism>
<evidence type="ECO:0000256" key="3">
    <source>
        <dbReference type="ARBA" id="ARBA00023315"/>
    </source>
</evidence>
<comment type="subunit">
    <text evidence="4">Homohexamer; trimer of dimers.</text>
</comment>
<dbReference type="InterPro" id="IPR036527">
    <property type="entry name" value="SCP2_sterol-bd_dom_sf"/>
</dbReference>
<keyword evidence="3 4" id="KW-0012">Acyltransferase</keyword>
<accession>A0A1H1U9K0</accession>
<evidence type="ECO:0000259" key="5">
    <source>
        <dbReference type="PROSITE" id="PS51186"/>
    </source>
</evidence>
<dbReference type="InterPro" id="IPR025559">
    <property type="entry name" value="Eis_dom"/>
</dbReference>
<evidence type="ECO:0000256" key="4">
    <source>
        <dbReference type="HAMAP-Rule" id="MF_01812"/>
    </source>
</evidence>
<sequence>MTIEVRPLGADAWHQAFTMMELSFGETWPQDAADVERARFEPDRSIGAFVGDTLAGHAAIYSFTMTVPGPRSLDVAGVSLVGVLPTHRRRGVLTALMRHQLHDLHESGREPVAVLTASEPAIYGRYGYGCATQWVYAEVNRAKRAMRPVPGSDEVTVRYADPEKSLDVCAGVRDAIVPTRPGYVRHNEPWRRGEIADPESERGGASALRCVLAERDGEVTGFAYYRSKANWEPGGPNGTTIVQRVHATDTASYAALWRFLTDQDLMSKTTHRRLSLDDPLLSWLRDPRAAMVTVRDGMWARLVDVRRALSERRYTTPLDVVLEVRDDLCPWNAGRWHLAGDGSGASCGRVDREPDLVLDVADLGAAYFGRPVLAALGAAGLVEERTPGSLAATSRAFTSEVLPLLDTPF</sequence>
<dbReference type="AlphaFoldDB" id="A0A1H1U9K0"/>
<comment type="similarity">
    <text evidence="1 4">Belongs to the acetyltransferase Eis family.</text>
</comment>
<dbReference type="NCBIfam" id="NF002367">
    <property type="entry name" value="PRK01346.1-4"/>
    <property type="match status" value="1"/>
</dbReference>
<feature type="binding site" evidence="4">
    <location>
        <begin position="118"/>
        <end position="119"/>
    </location>
    <ligand>
        <name>acetyl-CoA</name>
        <dbReference type="ChEBI" id="CHEBI:57288"/>
    </ligand>
</feature>
<feature type="binding site" evidence="4">
    <location>
        <begin position="81"/>
        <end position="83"/>
    </location>
    <ligand>
        <name>acetyl-CoA</name>
        <dbReference type="ChEBI" id="CHEBI:57288"/>
    </ligand>
</feature>
<evidence type="ECO:0000313" key="6">
    <source>
        <dbReference type="EMBL" id="SDS69110.1"/>
    </source>
</evidence>
<dbReference type="STRING" id="117157.SAMN04489717_3539"/>
<dbReference type="GO" id="GO:0030649">
    <property type="term" value="P:aminoglycoside antibiotic catabolic process"/>
    <property type="evidence" value="ECO:0007669"/>
    <property type="project" value="TreeGrafter"/>
</dbReference>
<dbReference type="PROSITE" id="PS51186">
    <property type="entry name" value="GNAT"/>
    <property type="match status" value="1"/>
</dbReference>
<dbReference type="SUPFAM" id="SSF55718">
    <property type="entry name" value="SCP-like"/>
    <property type="match status" value="1"/>
</dbReference>
<dbReference type="HAMAP" id="MF_01812">
    <property type="entry name" value="Eis"/>
    <property type="match status" value="1"/>
</dbReference>
<dbReference type="InterPro" id="IPR000182">
    <property type="entry name" value="GNAT_dom"/>
</dbReference>
<dbReference type="Proteomes" id="UP000198983">
    <property type="component" value="Chromosome I"/>
</dbReference>
<dbReference type="Gene3D" id="3.40.630.30">
    <property type="match status" value="2"/>
</dbReference>
<feature type="domain" description="N-acetyltransferase" evidence="5">
    <location>
        <begin position="3"/>
        <end position="150"/>
    </location>
</feature>
<dbReference type="InterPro" id="IPR051554">
    <property type="entry name" value="Acetyltransferase_Eis"/>
</dbReference>
<dbReference type="InterPro" id="IPR041380">
    <property type="entry name" value="Acetyltransf_17"/>
</dbReference>
<evidence type="ECO:0000313" key="7">
    <source>
        <dbReference type="Proteomes" id="UP000198983"/>
    </source>
</evidence>
<dbReference type="EMBL" id="LT629732">
    <property type="protein sequence ID" value="SDS69110.1"/>
    <property type="molecule type" value="Genomic_DNA"/>
</dbReference>
<protein>
    <submittedName>
        <fullName evidence="6">Predicted acetyltransferase</fullName>
    </submittedName>
</protein>
<name>A0A1H1U9K0_9ACTN</name>
<feature type="active site" description="Proton acceptor; via carboxylate" evidence="4">
    <location>
        <position position="409"/>
    </location>
</feature>
<feature type="binding site" evidence="4">
    <location>
        <begin position="89"/>
        <end position="94"/>
    </location>
    <ligand>
        <name>acetyl-CoA</name>
        <dbReference type="ChEBI" id="CHEBI:57288"/>
    </ligand>
</feature>
<dbReference type="InterPro" id="IPR022902">
    <property type="entry name" value="NAcTrfase_Eis"/>
</dbReference>
<gene>
    <name evidence="6" type="ORF">SAMN04489717_3539</name>
</gene>
<dbReference type="GO" id="GO:0034069">
    <property type="term" value="F:aminoglycoside N-acetyltransferase activity"/>
    <property type="evidence" value="ECO:0007669"/>
    <property type="project" value="TreeGrafter"/>
</dbReference>
<dbReference type="Pfam" id="PF13527">
    <property type="entry name" value="Acetyltransf_9"/>
    <property type="match status" value="1"/>
</dbReference>
<evidence type="ECO:0000256" key="1">
    <source>
        <dbReference type="ARBA" id="ARBA00009213"/>
    </source>
</evidence>
<dbReference type="Gene3D" id="3.30.1050.10">
    <property type="entry name" value="SCP2 sterol-binding domain"/>
    <property type="match status" value="1"/>
</dbReference>
<dbReference type="PANTHER" id="PTHR37817:SF1">
    <property type="entry name" value="N-ACETYLTRANSFERASE EIS"/>
    <property type="match status" value="1"/>
</dbReference>
<dbReference type="PANTHER" id="PTHR37817">
    <property type="entry name" value="N-ACETYLTRANSFERASE EIS"/>
    <property type="match status" value="1"/>
</dbReference>
<dbReference type="OrthoDB" id="8399956at2"/>
<keyword evidence="7" id="KW-1185">Reference proteome</keyword>
<dbReference type="Pfam" id="PF13530">
    <property type="entry name" value="SCP2_2"/>
    <property type="match status" value="1"/>
</dbReference>
<reference evidence="6 7" key="1">
    <citation type="submission" date="2016-10" db="EMBL/GenBank/DDBJ databases">
        <authorList>
            <person name="de Groot N.N."/>
        </authorList>
    </citation>
    <scope>NUCLEOTIDE SEQUENCE [LARGE SCALE GENOMIC DNA]</scope>
    <source>
        <strain evidence="6 7">DSM 22024</strain>
    </source>
</reference>
<dbReference type="Pfam" id="PF17668">
    <property type="entry name" value="Acetyltransf_17"/>
    <property type="match status" value="1"/>
</dbReference>
<evidence type="ECO:0000256" key="2">
    <source>
        <dbReference type="ARBA" id="ARBA00022679"/>
    </source>
</evidence>
<dbReference type="InterPro" id="IPR016181">
    <property type="entry name" value="Acyl_CoA_acyltransferase"/>
</dbReference>
<proteinExistence type="inferred from homology"/>
<dbReference type="SUPFAM" id="SSF55729">
    <property type="entry name" value="Acyl-CoA N-acyltransferases (Nat)"/>
    <property type="match status" value="1"/>
</dbReference>
<dbReference type="CDD" id="cd04301">
    <property type="entry name" value="NAT_SF"/>
    <property type="match status" value="1"/>
</dbReference>
<keyword evidence="2 4" id="KW-0808">Transferase</keyword>
<feature type="active site" description="Proton donor" evidence="4">
    <location>
        <position position="123"/>
    </location>
</feature>
<dbReference type="RefSeq" id="WP_092654734.1">
    <property type="nucleotide sequence ID" value="NZ_LT629732.1"/>
</dbReference>